<evidence type="ECO:0000256" key="1">
    <source>
        <dbReference type="SAM" id="MobiDB-lite"/>
    </source>
</evidence>
<dbReference type="AlphaFoldDB" id="A0A8H7MEK8"/>
<dbReference type="OrthoDB" id="3793692at2759"/>
<gene>
    <name evidence="2" type="ORF">EKO04_004077</name>
</gene>
<dbReference type="EMBL" id="RZGK01000007">
    <property type="protein sequence ID" value="KAF9697716.1"/>
    <property type="molecule type" value="Genomic_DNA"/>
</dbReference>
<evidence type="ECO:0000313" key="2">
    <source>
        <dbReference type="EMBL" id="KAF9697716.1"/>
    </source>
</evidence>
<keyword evidence="3" id="KW-1185">Reference proteome</keyword>
<accession>A0A8H7MEK8</accession>
<feature type="compositionally biased region" description="Basic and acidic residues" evidence="1">
    <location>
        <begin position="128"/>
        <end position="147"/>
    </location>
</feature>
<feature type="compositionally biased region" description="Low complexity" evidence="1">
    <location>
        <begin position="47"/>
        <end position="60"/>
    </location>
</feature>
<sequence>MSRHPRRETYGDGQYMYDDRYDAGEFETYGQSTSRGRGPSSGEFYHGQSPYTTSSSSSRRGPYDTNGNHREGSYAGEESLRRRLGRDSYGHIDRSTFNETDPRMRLGRDNRSEHEYGRRSGLSQLSAEGREARREAHREEPDRLEQRRQRRREARTSAPTADDYADGNPYVRSGRSERRGAVTSANDPYLANMQAARDEQRSAYGDRSSSVRGRGWFPAYEFR</sequence>
<protein>
    <submittedName>
        <fullName evidence="2">Uncharacterized protein</fullName>
    </submittedName>
</protein>
<proteinExistence type="predicted"/>
<comment type="caution">
    <text evidence="2">The sequence shown here is derived from an EMBL/GenBank/DDBJ whole genome shotgun (WGS) entry which is preliminary data.</text>
</comment>
<feature type="compositionally biased region" description="Basic and acidic residues" evidence="1">
    <location>
        <begin position="67"/>
        <end position="118"/>
    </location>
</feature>
<dbReference type="Proteomes" id="UP000651452">
    <property type="component" value="Unassembled WGS sequence"/>
</dbReference>
<name>A0A8H7MEK8_9PLEO</name>
<reference evidence="2" key="2">
    <citation type="submission" date="2020-09" db="EMBL/GenBank/DDBJ databases">
        <title>Reference genome assembly for Australian Ascochyta lentis isolate Al4.</title>
        <authorList>
            <person name="Lee R.C."/>
            <person name="Farfan-Caceres L.M."/>
            <person name="Debler J.W."/>
            <person name="Williams A.H."/>
            <person name="Henares B.M."/>
        </authorList>
    </citation>
    <scope>NUCLEOTIDE SEQUENCE</scope>
    <source>
        <strain evidence="2">Al4</strain>
    </source>
</reference>
<organism evidence="2 3">
    <name type="scientific">Ascochyta lentis</name>
    <dbReference type="NCBI Taxonomy" id="205686"/>
    <lineage>
        <taxon>Eukaryota</taxon>
        <taxon>Fungi</taxon>
        <taxon>Dikarya</taxon>
        <taxon>Ascomycota</taxon>
        <taxon>Pezizomycotina</taxon>
        <taxon>Dothideomycetes</taxon>
        <taxon>Pleosporomycetidae</taxon>
        <taxon>Pleosporales</taxon>
        <taxon>Pleosporineae</taxon>
        <taxon>Didymellaceae</taxon>
        <taxon>Ascochyta</taxon>
    </lineage>
</organism>
<evidence type="ECO:0000313" key="3">
    <source>
        <dbReference type="Proteomes" id="UP000651452"/>
    </source>
</evidence>
<reference evidence="2" key="1">
    <citation type="submission" date="2018-12" db="EMBL/GenBank/DDBJ databases">
        <authorList>
            <person name="Syme R.A."/>
            <person name="Farfan-Caceres L."/>
            <person name="Lichtenzveig J."/>
        </authorList>
    </citation>
    <scope>NUCLEOTIDE SEQUENCE</scope>
    <source>
        <strain evidence="2">Al4</strain>
    </source>
</reference>
<feature type="region of interest" description="Disordered" evidence="1">
    <location>
        <begin position="1"/>
        <end position="223"/>
    </location>
</feature>